<reference evidence="2 3" key="3">
    <citation type="submission" date="2020-08" db="EMBL/GenBank/DDBJ databases">
        <title>Genomic Encyclopedia of Type Strains, Phase IV (KMG-IV): sequencing the most valuable type-strain genomes for metagenomic binning, comparative biology and taxonomic classification.</title>
        <authorList>
            <person name="Goeker M."/>
        </authorList>
    </citation>
    <scope>NUCLEOTIDE SEQUENCE [LARGE SCALE GENOMIC DNA]</scope>
    <source>
        <strain evidence="2 3">DSM 27521</strain>
    </source>
</reference>
<dbReference type="AlphaFoldDB" id="A0A7W8NT11"/>
<dbReference type="EMBL" id="JACHFK010000013">
    <property type="protein sequence ID" value="MBB5378558.1"/>
    <property type="molecule type" value="Genomic_DNA"/>
</dbReference>
<comment type="caution">
    <text evidence="2">The sequence shown here is derived from an EMBL/GenBank/DDBJ whole genome shotgun (WGS) entry which is preliminary data.</text>
</comment>
<keyword evidence="4" id="KW-1185">Reference proteome</keyword>
<proteinExistence type="predicted"/>
<sequence length="235" mass="25859">MDAARLLLDCGCPLPLAGPLTTAQAQTLGTWLDVDPLYLLGREDRPVPAPHPYHNAPQLLWSAVMSGVAAGTLKEVHVLKARGIDLDRLKSWWPTDDARVMIAVVLKLRRALGSYEVASYQLWEPLPWNYGKSRGELLSVMLLLQHLDARLRGGLFFRGVEISVTDMQGLVDGTIHASAVIGEGCWTPGWDLYDHLPPDALKVPSRARALESSLRHYGEWRSWITPGGQATPGQG</sequence>
<reference evidence="1" key="4">
    <citation type="submission" date="2024-05" db="EMBL/GenBank/DDBJ databases">
        <authorList>
            <person name="Sun Q."/>
            <person name="Zhou Y."/>
        </authorList>
    </citation>
    <scope>NUCLEOTIDE SEQUENCE</scope>
    <source>
        <strain evidence="1">CGMCC 1.18437</strain>
    </source>
</reference>
<evidence type="ECO:0000313" key="2">
    <source>
        <dbReference type="EMBL" id="MBB5378558.1"/>
    </source>
</evidence>
<reference evidence="4" key="2">
    <citation type="journal article" date="2019" name="Int. J. Syst. Evol. Microbiol.">
        <title>The Global Catalogue of Microorganisms (GCM) 10K type strain sequencing project: providing services to taxonomists for standard genome sequencing and annotation.</title>
        <authorList>
            <consortium name="The Broad Institute Genomics Platform"/>
            <consortium name="The Broad Institute Genome Sequencing Center for Infectious Disease"/>
            <person name="Wu L."/>
            <person name="Ma J."/>
        </authorList>
    </citation>
    <scope>NUCLEOTIDE SEQUENCE [LARGE SCALE GENOMIC DNA]</scope>
    <source>
        <strain evidence="4">CGMCC 1.18437</strain>
    </source>
</reference>
<evidence type="ECO:0000313" key="3">
    <source>
        <dbReference type="Proteomes" id="UP000539473"/>
    </source>
</evidence>
<protein>
    <submittedName>
        <fullName evidence="2">Uncharacterized protein</fullName>
    </submittedName>
</protein>
<dbReference type="Proteomes" id="UP000539473">
    <property type="component" value="Unassembled WGS sequence"/>
</dbReference>
<reference evidence="1" key="1">
    <citation type="journal article" date="2014" name="Int. J. Syst. Evol. Microbiol.">
        <title>Complete genome of a new Firmicutes species belonging to the dominant human colonic microbiota ('Ruminococcus bicirculans') reveals two chromosomes and a selective capacity to utilize plant glucans.</title>
        <authorList>
            <consortium name="NISC Comparative Sequencing Program"/>
            <person name="Wegmann U."/>
            <person name="Louis P."/>
            <person name="Goesmann A."/>
            <person name="Henrissat B."/>
            <person name="Duncan S.H."/>
            <person name="Flint H.J."/>
        </authorList>
    </citation>
    <scope>NUCLEOTIDE SEQUENCE</scope>
    <source>
        <strain evidence="1">CGMCC 1.18437</strain>
    </source>
</reference>
<dbReference type="RefSeq" id="WP_184115128.1">
    <property type="nucleotide sequence ID" value="NZ_BNAJ01000012.1"/>
</dbReference>
<accession>A0A7W8NT11</accession>
<gene>
    <name evidence="1" type="ORF">GCM10017781_38610</name>
    <name evidence="2" type="ORF">HNQ07_004065</name>
</gene>
<evidence type="ECO:0000313" key="1">
    <source>
        <dbReference type="EMBL" id="GHF58602.1"/>
    </source>
</evidence>
<name>A0A7W8NT11_9DEIO</name>
<organism evidence="2 3">
    <name type="scientific">Deinococcus metalli</name>
    <dbReference type="NCBI Taxonomy" id="1141878"/>
    <lineage>
        <taxon>Bacteria</taxon>
        <taxon>Thermotogati</taxon>
        <taxon>Deinococcota</taxon>
        <taxon>Deinococci</taxon>
        <taxon>Deinococcales</taxon>
        <taxon>Deinococcaceae</taxon>
        <taxon>Deinococcus</taxon>
    </lineage>
</organism>
<evidence type="ECO:0000313" key="4">
    <source>
        <dbReference type="Proteomes" id="UP000619376"/>
    </source>
</evidence>
<dbReference type="EMBL" id="BNAJ01000012">
    <property type="protein sequence ID" value="GHF58602.1"/>
    <property type="molecule type" value="Genomic_DNA"/>
</dbReference>
<dbReference type="Proteomes" id="UP000619376">
    <property type="component" value="Unassembled WGS sequence"/>
</dbReference>